<evidence type="ECO:0000313" key="10">
    <source>
        <dbReference type="EMBL" id="MDQ2094974.1"/>
    </source>
</evidence>
<dbReference type="InterPro" id="IPR011495">
    <property type="entry name" value="Sig_transdc_His_kin_sub2_dim/P"/>
</dbReference>
<dbReference type="Gene3D" id="3.30.450.20">
    <property type="entry name" value="PAS domain"/>
    <property type="match status" value="2"/>
</dbReference>
<evidence type="ECO:0000256" key="5">
    <source>
        <dbReference type="ARBA" id="ARBA00022741"/>
    </source>
</evidence>
<feature type="transmembrane region" description="Helical" evidence="8">
    <location>
        <begin position="12"/>
        <end position="32"/>
    </location>
</feature>
<dbReference type="RefSeq" id="WP_317626580.1">
    <property type="nucleotide sequence ID" value="NZ_JANFFA010000003.1"/>
</dbReference>
<keyword evidence="5" id="KW-0547">Nucleotide-binding</keyword>
<keyword evidence="8" id="KW-0812">Transmembrane</keyword>
<name>A0AAJ1X6R9_9RHOB</name>
<dbReference type="GO" id="GO:0004673">
    <property type="term" value="F:protein histidine kinase activity"/>
    <property type="evidence" value="ECO:0007669"/>
    <property type="project" value="UniProtKB-EC"/>
</dbReference>
<dbReference type="PANTHER" id="PTHR41523:SF8">
    <property type="entry name" value="ETHYLENE RESPONSE SENSOR PROTEIN"/>
    <property type="match status" value="1"/>
</dbReference>
<dbReference type="Gene3D" id="3.30.565.10">
    <property type="entry name" value="Histidine kinase-like ATPase, C-terminal domain"/>
    <property type="match status" value="1"/>
</dbReference>
<evidence type="ECO:0000313" key="11">
    <source>
        <dbReference type="Proteomes" id="UP001227162"/>
    </source>
</evidence>
<keyword evidence="3" id="KW-0597">Phosphoprotein</keyword>
<dbReference type="EC" id="2.7.13.3" evidence="2"/>
<comment type="catalytic activity">
    <reaction evidence="1">
        <text>ATP + protein L-histidine = ADP + protein N-phospho-L-histidine.</text>
        <dbReference type="EC" id="2.7.13.3"/>
    </reaction>
</comment>
<keyword evidence="7" id="KW-0067">ATP-binding</keyword>
<evidence type="ECO:0000256" key="8">
    <source>
        <dbReference type="SAM" id="Phobius"/>
    </source>
</evidence>
<reference evidence="10" key="2">
    <citation type="submission" date="2023-04" db="EMBL/GenBank/DDBJ databases">
        <title>'Rhodoalgimonas zhirmunskyi' gen. nov., isolated from a red alga.</title>
        <authorList>
            <person name="Nedashkovskaya O.I."/>
            <person name="Otstavnykh N.Y."/>
            <person name="Bystritskaya E.P."/>
            <person name="Balabanova L.A."/>
            <person name="Isaeva M.P."/>
        </authorList>
    </citation>
    <scope>NUCLEOTIDE SEQUENCE</scope>
    <source>
        <strain evidence="10">10Alg 79</strain>
    </source>
</reference>
<evidence type="ECO:0000256" key="4">
    <source>
        <dbReference type="ARBA" id="ARBA00022679"/>
    </source>
</evidence>
<keyword evidence="4" id="KW-0808">Transferase</keyword>
<dbReference type="GO" id="GO:0005524">
    <property type="term" value="F:ATP binding"/>
    <property type="evidence" value="ECO:0007669"/>
    <property type="project" value="UniProtKB-KW"/>
</dbReference>
<dbReference type="PANTHER" id="PTHR41523">
    <property type="entry name" value="TWO-COMPONENT SYSTEM SENSOR PROTEIN"/>
    <property type="match status" value="1"/>
</dbReference>
<dbReference type="InterPro" id="IPR036890">
    <property type="entry name" value="HATPase_C_sf"/>
</dbReference>
<evidence type="ECO:0000259" key="9">
    <source>
        <dbReference type="Pfam" id="PF07568"/>
    </source>
</evidence>
<dbReference type="EMBL" id="JANFFA010000003">
    <property type="protein sequence ID" value="MDQ2094974.1"/>
    <property type="molecule type" value="Genomic_DNA"/>
</dbReference>
<reference evidence="10" key="1">
    <citation type="submission" date="2022-07" db="EMBL/GenBank/DDBJ databases">
        <authorList>
            <person name="Otstavnykh N."/>
            <person name="Isaeva M."/>
            <person name="Bystritskaya E."/>
        </authorList>
    </citation>
    <scope>NUCLEOTIDE SEQUENCE</scope>
    <source>
        <strain evidence="10">10Alg 79</strain>
    </source>
</reference>
<dbReference type="Pfam" id="PF07568">
    <property type="entry name" value="HisKA_2"/>
    <property type="match status" value="1"/>
</dbReference>
<evidence type="ECO:0000256" key="7">
    <source>
        <dbReference type="ARBA" id="ARBA00022840"/>
    </source>
</evidence>
<gene>
    <name evidence="10" type="ORF">NOI20_12700</name>
</gene>
<evidence type="ECO:0000256" key="3">
    <source>
        <dbReference type="ARBA" id="ARBA00022553"/>
    </source>
</evidence>
<keyword evidence="8" id="KW-1133">Transmembrane helix</keyword>
<evidence type="ECO:0000256" key="6">
    <source>
        <dbReference type="ARBA" id="ARBA00022777"/>
    </source>
</evidence>
<proteinExistence type="predicted"/>
<sequence length="586" mass="65097">MITRLKLKSQSLTFRIALLLALALLPIGLISVNQTYLLLGETERREQNALMAIAAEAAVVEAGYMQKVLGVAQALAVAAPKLRREDPACDAQLREFMNVAEPLSLVGYVSKEGKLICASKGSGTDISDSVTYENMLANPTPQFVPVRDGRVSGATVVVVTVPIFNQDEFDGYVAMSLLHRELVTEARPADLRNDWPIELITFNRDGDILTSHSPAAETEQQLPSNADLRRLVQTGKTVFSGKTVSGEDRIFASVPLIKGQVFALASWQFQKHSLLRDGINFTNSMFFPLAMWAAGLGVAFFAVQNMVIAPTRNLRARMLMFMRNRQIIPRSDSYMVPLELVEMEETWERLAKSVQHDEAELLNTIHDKTVLVKEVHHRVKNNLQLIASILNMKIRKMKTEDEKRALIDIQQRVMSISRVHQRLYDTTNPERVKAHDLLRSIIGQIVTSMTADMGEMGQLKLTQRYDDVILYPDQAVPVSLAASELVMNALKYVGRPPDGAPWLDVSLERIDEGEALLRIANSVDSTARAAERPANGGDGLGTKLIRAFVTQIEGTFTETTDESSHTVEIRFPIAEFTEESTPATDL</sequence>
<dbReference type="AlphaFoldDB" id="A0AAJ1X6R9"/>
<feature type="transmembrane region" description="Helical" evidence="8">
    <location>
        <begin position="285"/>
        <end position="308"/>
    </location>
</feature>
<protein>
    <recommendedName>
        <fullName evidence="2">histidine kinase</fullName>
        <ecNumber evidence="2">2.7.13.3</ecNumber>
    </recommendedName>
</protein>
<keyword evidence="6 10" id="KW-0418">Kinase</keyword>
<organism evidence="10 11">
    <name type="scientific">Rhodalgimonas zhirmunskyi</name>
    <dbReference type="NCBI Taxonomy" id="2964767"/>
    <lineage>
        <taxon>Bacteria</taxon>
        <taxon>Pseudomonadati</taxon>
        <taxon>Pseudomonadota</taxon>
        <taxon>Alphaproteobacteria</taxon>
        <taxon>Rhodobacterales</taxon>
        <taxon>Roseobacteraceae</taxon>
        <taxon>Rhodalgimonas</taxon>
    </lineage>
</organism>
<dbReference type="Proteomes" id="UP001227162">
    <property type="component" value="Unassembled WGS sequence"/>
</dbReference>
<dbReference type="SUPFAM" id="SSF55874">
    <property type="entry name" value="ATPase domain of HSP90 chaperone/DNA topoisomerase II/histidine kinase"/>
    <property type="match status" value="1"/>
</dbReference>
<evidence type="ECO:0000256" key="2">
    <source>
        <dbReference type="ARBA" id="ARBA00012438"/>
    </source>
</evidence>
<feature type="domain" description="Signal transduction histidine kinase subgroup 2 dimerisation and phosphoacceptor" evidence="9">
    <location>
        <begin position="374"/>
        <end position="448"/>
    </location>
</feature>
<accession>A0AAJ1X6R9</accession>
<keyword evidence="11" id="KW-1185">Reference proteome</keyword>
<keyword evidence="8" id="KW-0472">Membrane</keyword>
<evidence type="ECO:0000256" key="1">
    <source>
        <dbReference type="ARBA" id="ARBA00000085"/>
    </source>
</evidence>
<comment type="caution">
    <text evidence="10">The sequence shown here is derived from an EMBL/GenBank/DDBJ whole genome shotgun (WGS) entry which is preliminary data.</text>
</comment>